<reference evidence="2 3" key="1">
    <citation type="journal article" date="2021" name="Elife">
        <title>Chloroplast acquisition without the gene transfer in kleptoplastic sea slugs, Plakobranchus ocellatus.</title>
        <authorList>
            <person name="Maeda T."/>
            <person name="Takahashi S."/>
            <person name="Yoshida T."/>
            <person name="Shimamura S."/>
            <person name="Takaki Y."/>
            <person name="Nagai Y."/>
            <person name="Toyoda A."/>
            <person name="Suzuki Y."/>
            <person name="Arimoto A."/>
            <person name="Ishii H."/>
            <person name="Satoh N."/>
            <person name="Nishiyama T."/>
            <person name="Hasebe M."/>
            <person name="Maruyama T."/>
            <person name="Minagawa J."/>
            <person name="Obokata J."/>
            <person name="Shigenobu S."/>
        </authorList>
    </citation>
    <scope>NUCLEOTIDE SEQUENCE [LARGE SCALE GENOMIC DNA]</scope>
</reference>
<proteinExistence type="predicted"/>
<comment type="caution">
    <text evidence="2">The sequence shown here is derived from an EMBL/GenBank/DDBJ whole genome shotgun (WGS) entry which is preliminary data.</text>
</comment>
<protein>
    <submittedName>
        <fullName evidence="2">Tigger transposable element-derived protein 6</fullName>
    </submittedName>
</protein>
<sequence length="245" mass="27995">MTGSEKRPLVITGKYDKSRCLKNIRTLPVTYKANKKAWMIGSIFEEWVRKLDWNFPLQGRSVVLFIDNCSAHPQITGLSAVKLVFLPPNKTSILQACDQGIIQYFKCHYRKRVLKRFISSFEETGNVDSQYKKTILDAINFASALCNDVKPECIANCFRKAGFSAEEAVYQQPVDSDEEIMSLFTQTKELLPGDQTLQDYLQIDNDIAASGEMTRLFKKLQQKSAMTQSKLIVTINQKKTFKQKQ</sequence>
<dbReference type="GO" id="GO:0003677">
    <property type="term" value="F:DNA binding"/>
    <property type="evidence" value="ECO:0007669"/>
    <property type="project" value="TreeGrafter"/>
</dbReference>
<dbReference type="GO" id="GO:0005634">
    <property type="term" value="C:nucleus"/>
    <property type="evidence" value="ECO:0007669"/>
    <property type="project" value="TreeGrafter"/>
</dbReference>
<dbReference type="PANTHER" id="PTHR19303">
    <property type="entry name" value="TRANSPOSON"/>
    <property type="match status" value="1"/>
</dbReference>
<evidence type="ECO:0000313" key="2">
    <source>
        <dbReference type="EMBL" id="GFO31780.1"/>
    </source>
</evidence>
<evidence type="ECO:0000259" key="1">
    <source>
        <dbReference type="Pfam" id="PF03184"/>
    </source>
</evidence>
<evidence type="ECO:0000313" key="3">
    <source>
        <dbReference type="Proteomes" id="UP000735302"/>
    </source>
</evidence>
<dbReference type="InterPro" id="IPR050863">
    <property type="entry name" value="CenT-Element_Derived"/>
</dbReference>
<dbReference type="PANTHER" id="PTHR19303:SF73">
    <property type="entry name" value="PROTEIN PDC2"/>
    <property type="match status" value="1"/>
</dbReference>
<dbReference type="Proteomes" id="UP000735302">
    <property type="component" value="Unassembled WGS sequence"/>
</dbReference>
<name>A0AAV4CG32_9GAST</name>
<keyword evidence="3" id="KW-1185">Reference proteome</keyword>
<accession>A0AAV4CG32</accession>
<feature type="domain" description="DDE-1" evidence="1">
    <location>
        <begin position="2"/>
        <end position="158"/>
    </location>
</feature>
<dbReference type="EMBL" id="BLXT01006428">
    <property type="protein sequence ID" value="GFO31780.1"/>
    <property type="molecule type" value="Genomic_DNA"/>
</dbReference>
<dbReference type="Pfam" id="PF03184">
    <property type="entry name" value="DDE_1"/>
    <property type="match status" value="1"/>
</dbReference>
<gene>
    <name evidence="2" type="ORF">PoB_005828500</name>
</gene>
<dbReference type="AlphaFoldDB" id="A0AAV4CG32"/>
<organism evidence="2 3">
    <name type="scientific">Plakobranchus ocellatus</name>
    <dbReference type="NCBI Taxonomy" id="259542"/>
    <lineage>
        <taxon>Eukaryota</taxon>
        <taxon>Metazoa</taxon>
        <taxon>Spiralia</taxon>
        <taxon>Lophotrochozoa</taxon>
        <taxon>Mollusca</taxon>
        <taxon>Gastropoda</taxon>
        <taxon>Heterobranchia</taxon>
        <taxon>Euthyneura</taxon>
        <taxon>Panpulmonata</taxon>
        <taxon>Sacoglossa</taxon>
        <taxon>Placobranchoidea</taxon>
        <taxon>Plakobranchidae</taxon>
        <taxon>Plakobranchus</taxon>
    </lineage>
</organism>
<dbReference type="InterPro" id="IPR004875">
    <property type="entry name" value="DDE_SF_endonuclease_dom"/>
</dbReference>